<evidence type="ECO:0000256" key="1">
    <source>
        <dbReference type="ARBA" id="ARBA00007261"/>
    </source>
</evidence>
<proteinExistence type="inferred from homology"/>
<dbReference type="EMBL" id="CP016033">
    <property type="protein sequence ID" value="ANK12983.1"/>
    <property type="molecule type" value="Genomic_DNA"/>
</dbReference>
<dbReference type="PROSITE" id="PS51257">
    <property type="entry name" value="PROKAR_LIPOPROTEIN"/>
    <property type="match status" value="1"/>
</dbReference>
<gene>
    <name evidence="6" type="ORF">A9D12_08535</name>
</gene>
<dbReference type="Proteomes" id="UP000078263">
    <property type="component" value="Chromosome"/>
</dbReference>
<dbReference type="InterPro" id="IPR007863">
    <property type="entry name" value="Peptidase_M16_C"/>
</dbReference>
<sequence>MTYRFAAASLTALAAVLASGCAPTLAGPQASAPVAVSPAQPAPAALPTLVEKVNIPYEKFELENGLTVLVHEDRKSPVVGVTTYYRVGSKSEPRGRTGFAHLFEHLMFGGSENVENFDIPLEAAGSTSTNGSTWYDRTNYVETVPTGALDLALFMESDRMGYLLGAVSQDKLDKQRGVVQNEKRQGDNDPYGLVEYKVAEGLLPVGHPYRHSTIGSMADLDAASLTDVRKWFTDNYAPNNVVLVLAGDIDAKTARPMVERWFGAIPRGPEVVRKAAEPVTLAADKRETMTDQVPVTRILRSWTGPAITHPDAVPLAAGLTVLGGLASSRLDNALVRGDELAVSVTASAQQHEQLSFLQAQMDVKPGVDPAVAEAKFNAIIDELIARGPTPDELARAATQIVSGQISALEQVGGFGGKGSTLAEGLLYTGDAGHYRAELEAVARVTPAQVQAAMQRWMGRPSYTLTIEPGERTLDGATMGGWGDEATAGAISPDPKTPIPVTRTAPPREAPAVAPVGALTFPAVETARLSNGIEVALARRSAIPKISMAISFDAGSAADGAARAGTQSLMMGLLDEGTLTLTAEQIAVAQERLGASISTGTGTDTNTVQMTALTANLVPSLALVADIVRNPAFKADDVARAKTQQLAAIAQDRANPVGLAQRAIGPILFGADHPYGGVGARGLPEVVEALDPAALKSEHARWLRPDNARITVVGDVTMPELVAALEQSFGDWRAPATARPVKNLDAGVPAARPRVVVIDRPNSPQSVLLLGRVLPVRGTTTGLEALELANEVIGDGFLSRLNMDLREEKGWTYGIRSGLNAGVGPRAFTVFTPVQSDRTADSIKAILANLSAFPASKGIDETELQRVTEGNVRGLPNRFQTNGQVLGAILGNQVLGRPADYQTKLPQIYRGLDAGRINAAAQQYLGSDNLVIVVVGDRKQIDDQIAGLRMPVEYIEAGKL</sequence>
<dbReference type="STRING" id="1112.A9D12_08535"/>
<name>A0A192D3B9_9SPHN</name>
<feature type="signal peptide" evidence="3">
    <location>
        <begin position="1"/>
        <end position="26"/>
    </location>
</feature>
<organism evidence="6 7">
    <name type="scientific">Erythrobacter neustonensis</name>
    <dbReference type="NCBI Taxonomy" id="1112"/>
    <lineage>
        <taxon>Bacteria</taxon>
        <taxon>Pseudomonadati</taxon>
        <taxon>Pseudomonadota</taxon>
        <taxon>Alphaproteobacteria</taxon>
        <taxon>Sphingomonadales</taxon>
        <taxon>Erythrobacteraceae</taxon>
        <taxon>Erythrobacter/Porphyrobacter group</taxon>
        <taxon>Erythrobacter</taxon>
    </lineage>
</organism>
<dbReference type="InterPro" id="IPR011765">
    <property type="entry name" value="Pept_M16_N"/>
</dbReference>
<reference evidence="6 7" key="1">
    <citation type="submission" date="2016-05" db="EMBL/GenBank/DDBJ databases">
        <title>Compelete Genome Sequence of Bacteriochlorophyll-Synthesizing Bacterium Porphyrobacter neustonensis DSM 9434.</title>
        <authorList>
            <person name="Shi X.-L."/>
            <person name="Wu Y.-H."/>
            <person name="Cheng H."/>
            <person name="Xu L."/>
            <person name="Zhang X.-Q."/>
            <person name="Wang C.-S."/>
            <person name="Xu X.-W."/>
        </authorList>
    </citation>
    <scope>NUCLEOTIDE SEQUENCE [LARGE SCALE GENOMIC DNA]</scope>
    <source>
        <strain evidence="6 7">DSM 9434</strain>
    </source>
</reference>
<feature type="domain" description="Peptidase M16 C-terminal" evidence="5">
    <location>
        <begin position="690"/>
        <end position="866"/>
    </location>
</feature>
<evidence type="ECO:0000313" key="6">
    <source>
        <dbReference type="EMBL" id="ANK12983.1"/>
    </source>
</evidence>
<accession>A0A192D3B9</accession>
<dbReference type="RefSeq" id="WP_068350893.1">
    <property type="nucleotide sequence ID" value="NZ_CP016033.1"/>
</dbReference>
<evidence type="ECO:0000259" key="5">
    <source>
        <dbReference type="Pfam" id="PF05193"/>
    </source>
</evidence>
<keyword evidence="3" id="KW-0732">Signal</keyword>
<evidence type="ECO:0000256" key="2">
    <source>
        <dbReference type="ARBA" id="ARBA00023049"/>
    </source>
</evidence>
<keyword evidence="2" id="KW-0645">Protease</keyword>
<evidence type="ECO:0000256" key="3">
    <source>
        <dbReference type="SAM" id="SignalP"/>
    </source>
</evidence>
<dbReference type="SUPFAM" id="SSF63411">
    <property type="entry name" value="LuxS/MPP-like metallohydrolase"/>
    <property type="match status" value="4"/>
</dbReference>
<dbReference type="Gene3D" id="3.30.830.10">
    <property type="entry name" value="Metalloenzyme, LuxS/M16 peptidase-like"/>
    <property type="match status" value="4"/>
</dbReference>
<dbReference type="KEGG" id="pns:A9D12_08535"/>
<dbReference type="AlphaFoldDB" id="A0A192D3B9"/>
<feature type="domain" description="Peptidase M16 N-terminal" evidence="4">
    <location>
        <begin position="534"/>
        <end position="654"/>
    </location>
</feature>
<feature type="domain" description="Peptidase M16 C-terminal" evidence="5">
    <location>
        <begin position="224"/>
        <end position="399"/>
    </location>
</feature>
<evidence type="ECO:0000259" key="4">
    <source>
        <dbReference type="Pfam" id="PF00675"/>
    </source>
</evidence>
<keyword evidence="2" id="KW-0378">Hydrolase</keyword>
<dbReference type="GO" id="GO:0008237">
    <property type="term" value="F:metallopeptidase activity"/>
    <property type="evidence" value="ECO:0007669"/>
    <property type="project" value="UniProtKB-KW"/>
</dbReference>
<dbReference type="InterPro" id="IPR011249">
    <property type="entry name" value="Metalloenz_LuxS/M16"/>
</dbReference>
<dbReference type="GO" id="GO:0046872">
    <property type="term" value="F:metal ion binding"/>
    <property type="evidence" value="ECO:0007669"/>
    <property type="project" value="InterPro"/>
</dbReference>
<protein>
    <submittedName>
        <fullName evidence="6">Peptidase M16</fullName>
    </submittedName>
</protein>
<comment type="similarity">
    <text evidence="1">Belongs to the peptidase M16 family.</text>
</comment>
<keyword evidence="7" id="KW-1185">Reference proteome</keyword>
<dbReference type="Pfam" id="PF00675">
    <property type="entry name" value="Peptidase_M16"/>
    <property type="match status" value="2"/>
</dbReference>
<dbReference type="PANTHER" id="PTHR11851:SF49">
    <property type="entry name" value="MITOCHONDRIAL-PROCESSING PEPTIDASE SUBUNIT ALPHA"/>
    <property type="match status" value="1"/>
</dbReference>
<evidence type="ECO:0000313" key="7">
    <source>
        <dbReference type="Proteomes" id="UP000078263"/>
    </source>
</evidence>
<dbReference type="PANTHER" id="PTHR11851">
    <property type="entry name" value="METALLOPROTEASE"/>
    <property type="match status" value="1"/>
</dbReference>
<dbReference type="OrthoDB" id="9811314at2"/>
<keyword evidence="2" id="KW-0482">Metalloprotease</keyword>
<dbReference type="Pfam" id="PF05193">
    <property type="entry name" value="Peptidase_M16_C"/>
    <property type="match status" value="2"/>
</dbReference>
<feature type="chain" id="PRO_5008251688" evidence="3">
    <location>
        <begin position="27"/>
        <end position="959"/>
    </location>
</feature>
<feature type="domain" description="Peptidase M16 N-terminal" evidence="4">
    <location>
        <begin position="68"/>
        <end position="185"/>
    </location>
</feature>
<dbReference type="InterPro" id="IPR050361">
    <property type="entry name" value="MPP/UQCRC_Complex"/>
</dbReference>